<dbReference type="Proteomes" id="UP001501721">
    <property type="component" value="Unassembled WGS sequence"/>
</dbReference>
<protein>
    <submittedName>
        <fullName evidence="1">Uncharacterized protein</fullName>
    </submittedName>
</protein>
<evidence type="ECO:0000313" key="1">
    <source>
        <dbReference type="EMBL" id="GAA2503651.1"/>
    </source>
</evidence>
<name>A0ABN3MLZ0_9ACTN</name>
<gene>
    <name evidence="1" type="ORF">GCM10010422_61990</name>
</gene>
<comment type="caution">
    <text evidence="1">The sequence shown here is derived from an EMBL/GenBank/DDBJ whole genome shotgun (WGS) entry which is preliminary data.</text>
</comment>
<sequence>MAAVNGMREECAAWWEWGVWGPGAAVAAGMTRTADAAVAKTTTARAECFTCLMAEMLWASADAKVNAG</sequence>
<organism evidence="1 2">
    <name type="scientific">Streptomyces graminearus</name>
    <dbReference type="NCBI Taxonomy" id="284030"/>
    <lineage>
        <taxon>Bacteria</taxon>
        <taxon>Bacillati</taxon>
        <taxon>Actinomycetota</taxon>
        <taxon>Actinomycetes</taxon>
        <taxon>Kitasatosporales</taxon>
        <taxon>Streptomycetaceae</taxon>
        <taxon>Streptomyces</taxon>
    </lineage>
</organism>
<keyword evidence="2" id="KW-1185">Reference proteome</keyword>
<accession>A0ABN3MLZ0</accession>
<evidence type="ECO:0000313" key="2">
    <source>
        <dbReference type="Proteomes" id="UP001501721"/>
    </source>
</evidence>
<reference evidence="1 2" key="1">
    <citation type="journal article" date="2019" name="Int. J. Syst. Evol. Microbiol.">
        <title>The Global Catalogue of Microorganisms (GCM) 10K type strain sequencing project: providing services to taxonomists for standard genome sequencing and annotation.</title>
        <authorList>
            <consortium name="The Broad Institute Genomics Platform"/>
            <consortium name="The Broad Institute Genome Sequencing Center for Infectious Disease"/>
            <person name="Wu L."/>
            <person name="Ma J."/>
        </authorList>
    </citation>
    <scope>NUCLEOTIDE SEQUENCE [LARGE SCALE GENOMIC DNA]</scope>
    <source>
        <strain evidence="1 2">JCM 6923</strain>
    </source>
</reference>
<proteinExistence type="predicted"/>
<dbReference type="EMBL" id="BAAATL010000034">
    <property type="protein sequence ID" value="GAA2503651.1"/>
    <property type="molecule type" value="Genomic_DNA"/>
</dbReference>